<comment type="caution">
    <text evidence="4">The sequence shown here is derived from an EMBL/GenBank/DDBJ whole genome shotgun (WGS) entry which is preliminary data.</text>
</comment>
<feature type="region of interest" description="Disordered" evidence="2">
    <location>
        <begin position="496"/>
        <end position="522"/>
    </location>
</feature>
<keyword evidence="1" id="KW-0863">Zinc-finger</keyword>
<keyword evidence="1" id="KW-0862">Zinc</keyword>
<name>A0A9J6FRI5_HAELO</name>
<dbReference type="GO" id="GO:0003676">
    <property type="term" value="F:nucleic acid binding"/>
    <property type="evidence" value="ECO:0007669"/>
    <property type="project" value="InterPro"/>
</dbReference>
<dbReference type="EMBL" id="JABSTR010000003">
    <property type="protein sequence ID" value="KAH9365447.1"/>
    <property type="molecule type" value="Genomic_DNA"/>
</dbReference>
<evidence type="ECO:0000256" key="1">
    <source>
        <dbReference type="PROSITE-ProRule" id="PRU00047"/>
    </source>
</evidence>
<proteinExistence type="predicted"/>
<reference evidence="4 5" key="1">
    <citation type="journal article" date="2020" name="Cell">
        <title>Large-Scale Comparative Analyses of Tick Genomes Elucidate Their Genetic Diversity and Vector Capacities.</title>
        <authorList>
            <consortium name="Tick Genome and Microbiome Consortium (TIGMIC)"/>
            <person name="Jia N."/>
            <person name="Wang J."/>
            <person name="Shi W."/>
            <person name="Du L."/>
            <person name="Sun Y."/>
            <person name="Zhan W."/>
            <person name="Jiang J.F."/>
            <person name="Wang Q."/>
            <person name="Zhang B."/>
            <person name="Ji P."/>
            <person name="Bell-Sakyi L."/>
            <person name="Cui X.M."/>
            <person name="Yuan T.T."/>
            <person name="Jiang B.G."/>
            <person name="Yang W.F."/>
            <person name="Lam T.T."/>
            <person name="Chang Q.C."/>
            <person name="Ding S.J."/>
            <person name="Wang X.J."/>
            <person name="Zhu J.G."/>
            <person name="Ruan X.D."/>
            <person name="Zhao L."/>
            <person name="Wei J.T."/>
            <person name="Ye R.Z."/>
            <person name="Que T.C."/>
            <person name="Du C.H."/>
            <person name="Zhou Y.H."/>
            <person name="Cheng J.X."/>
            <person name="Dai P.F."/>
            <person name="Guo W.B."/>
            <person name="Han X.H."/>
            <person name="Huang E.J."/>
            <person name="Li L.F."/>
            <person name="Wei W."/>
            <person name="Gao Y.C."/>
            <person name="Liu J.Z."/>
            <person name="Shao H.Z."/>
            <person name="Wang X."/>
            <person name="Wang C.C."/>
            <person name="Yang T.C."/>
            <person name="Huo Q.B."/>
            <person name="Li W."/>
            <person name="Chen H.Y."/>
            <person name="Chen S.E."/>
            <person name="Zhou L.G."/>
            <person name="Ni X.B."/>
            <person name="Tian J.H."/>
            <person name="Sheng Y."/>
            <person name="Liu T."/>
            <person name="Pan Y.S."/>
            <person name="Xia L.Y."/>
            <person name="Li J."/>
            <person name="Zhao F."/>
            <person name="Cao W.C."/>
        </authorList>
    </citation>
    <scope>NUCLEOTIDE SEQUENCE [LARGE SCALE GENOMIC DNA]</scope>
    <source>
        <strain evidence="4">HaeL-2018</strain>
    </source>
</reference>
<feature type="region of interest" description="Disordered" evidence="2">
    <location>
        <begin position="283"/>
        <end position="362"/>
    </location>
</feature>
<accession>A0A9J6FRI5</accession>
<dbReference type="InterPro" id="IPR001878">
    <property type="entry name" value="Znf_CCHC"/>
</dbReference>
<gene>
    <name evidence="4" type="ORF">HPB48_008899</name>
</gene>
<keyword evidence="5" id="KW-1185">Reference proteome</keyword>
<sequence>MDAVTVQGEDISPTDITPEKGWLECYRRRGNRALESFRESTPSNKQVNTPAGRALSRTLPRLRPRPREHIKIIFRPHGGMNVARTGSANLRDAILTAANISAAEASADIFRLNSEKNILVLSTPSITRAGQYNAITAIHIDSQDFQLSPYVATPQGTSKGVIHGIPAYDTPEAITASIVTPANPKALQARRMGTTSTAIIVFDGYKVPPYIYYRGAEYRCYIHRQKMEACLACGDKGHRADVCPRPNPTRCRRCGDHLVETSSHTCEPKCALCGGAHPLGDRSCKPRFKATPPRGKTTSLHKQWREDSAALSSPPEVTTKSPPTSHEQHPTASQERRASSASAAATPRDTTQEKKKASSRPSKWVNWAAAAASNSSSPSNELVELKQLLNQVLEENEKLRAEIKQLKTSPPPSSESDDSAVMDSDNPPSFHSTPPNAPQIGSSTPYINKQDLENSIQKITESIPSKLATEYEPFFNLVTKLTSQVTALEERLLTVESRPSTKKASKPYDRPSTSQITDHGNC</sequence>
<protein>
    <recommendedName>
        <fullName evidence="3">CCHC-type domain-containing protein</fullName>
    </recommendedName>
</protein>
<keyword evidence="1" id="KW-0479">Metal-binding</keyword>
<feature type="region of interest" description="Disordered" evidence="2">
    <location>
        <begin position="35"/>
        <end position="54"/>
    </location>
</feature>
<evidence type="ECO:0000313" key="4">
    <source>
        <dbReference type="EMBL" id="KAH9365447.1"/>
    </source>
</evidence>
<feature type="compositionally biased region" description="Polar residues" evidence="2">
    <location>
        <begin position="39"/>
        <end position="49"/>
    </location>
</feature>
<feature type="compositionally biased region" description="Polar residues" evidence="2">
    <location>
        <begin position="426"/>
        <end position="446"/>
    </location>
</feature>
<dbReference type="VEuPathDB" id="VectorBase:HLOH_057496"/>
<feature type="compositionally biased region" description="Polar residues" evidence="2">
    <location>
        <begin position="315"/>
        <end position="325"/>
    </location>
</feature>
<evidence type="ECO:0000259" key="3">
    <source>
        <dbReference type="PROSITE" id="PS50158"/>
    </source>
</evidence>
<feature type="region of interest" description="Disordered" evidence="2">
    <location>
        <begin position="403"/>
        <end position="446"/>
    </location>
</feature>
<evidence type="ECO:0000313" key="5">
    <source>
        <dbReference type="Proteomes" id="UP000821853"/>
    </source>
</evidence>
<dbReference type="OrthoDB" id="7701707at2759"/>
<feature type="compositionally biased region" description="Polar residues" evidence="2">
    <location>
        <begin position="511"/>
        <end position="522"/>
    </location>
</feature>
<organism evidence="4 5">
    <name type="scientific">Haemaphysalis longicornis</name>
    <name type="common">Bush tick</name>
    <dbReference type="NCBI Taxonomy" id="44386"/>
    <lineage>
        <taxon>Eukaryota</taxon>
        <taxon>Metazoa</taxon>
        <taxon>Ecdysozoa</taxon>
        <taxon>Arthropoda</taxon>
        <taxon>Chelicerata</taxon>
        <taxon>Arachnida</taxon>
        <taxon>Acari</taxon>
        <taxon>Parasitiformes</taxon>
        <taxon>Ixodida</taxon>
        <taxon>Ixodoidea</taxon>
        <taxon>Ixodidae</taxon>
        <taxon>Haemaphysalinae</taxon>
        <taxon>Haemaphysalis</taxon>
    </lineage>
</organism>
<dbReference type="AlphaFoldDB" id="A0A9J6FRI5"/>
<dbReference type="OMA" id="CTAKAGW"/>
<dbReference type="GO" id="GO:0008270">
    <property type="term" value="F:zinc ion binding"/>
    <property type="evidence" value="ECO:0007669"/>
    <property type="project" value="UniProtKB-KW"/>
</dbReference>
<feature type="domain" description="CCHC-type" evidence="3">
    <location>
        <begin position="230"/>
        <end position="245"/>
    </location>
</feature>
<dbReference type="PROSITE" id="PS50158">
    <property type="entry name" value="ZF_CCHC"/>
    <property type="match status" value="1"/>
</dbReference>
<feature type="compositionally biased region" description="Basic and acidic residues" evidence="2">
    <location>
        <begin position="326"/>
        <end position="338"/>
    </location>
</feature>
<dbReference type="Proteomes" id="UP000821853">
    <property type="component" value="Unassembled WGS sequence"/>
</dbReference>
<evidence type="ECO:0000256" key="2">
    <source>
        <dbReference type="SAM" id="MobiDB-lite"/>
    </source>
</evidence>